<dbReference type="Gene3D" id="3.30.450.90">
    <property type="match status" value="1"/>
</dbReference>
<dbReference type="PANTHER" id="PTHR30486:SF6">
    <property type="entry name" value="TYPE IV PILUS RETRACTATION ATPASE PILT"/>
    <property type="match status" value="1"/>
</dbReference>
<evidence type="ECO:0000313" key="4">
    <source>
        <dbReference type="Proteomes" id="UP001515641"/>
    </source>
</evidence>
<dbReference type="RefSeq" id="WP_166451039.1">
    <property type="nucleotide sequence ID" value="NZ_JAAOMA010000004.1"/>
</dbReference>
<accession>A0ABX0L4W6</accession>
<dbReference type="EMBL" id="JAAOMA010000004">
    <property type="protein sequence ID" value="NHR04529.1"/>
    <property type="molecule type" value="Genomic_DNA"/>
</dbReference>
<dbReference type="InterPro" id="IPR001482">
    <property type="entry name" value="T2SS/T4SS_dom"/>
</dbReference>
<sequence>MATPNQVHTLASLRSLLSDIWRILDEEGVQEVMINRENEVWVERHGVTRRESICISNRQIESAIHLMGRLNSRDAKPNTKDSLIDARLDGIRIAAALSPISVFGSSICIRKHNPLLLTLDDYVASGTLTEEAKIVVEELIDSHQNILVVGGTSSGKTTFLNAMVDRIDPTERILTIEDTQELKVSAPNWVAFEANKQVGVNCGDLLKLCLRYRPDRILVGEVRAAEAYDLMQAANSGHDGVMASLHASSAKKGLTRMENLVLQSDVNLPHQAVRQSISETFHAVIFLARRRGIRRVEQIVLIDDYDIVNHQYVFKQLYQAKELSNAKIEVASAESVEEREIA</sequence>
<dbReference type="SUPFAM" id="SSF52540">
    <property type="entry name" value="P-loop containing nucleoside triphosphate hydrolases"/>
    <property type="match status" value="1"/>
</dbReference>
<comment type="similarity">
    <text evidence="1">Belongs to the GSP E family.</text>
</comment>
<name>A0ABX0L4W6_9NEIS</name>
<organism evidence="3 4">
    <name type="scientific">Chromobacterium fluminis</name>
    <dbReference type="NCBI Taxonomy" id="3044269"/>
    <lineage>
        <taxon>Bacteria</taxon>
        <taxon>Pseudomonadati</taxon>
        <taxon>Pseudomonadota</taxon>
        <taxon>Betaproteobacteria</taxon>
        <taxon>Neisseriales</taxon>
        <taxon>Chromobacteriaceae</taxon>
        <taxon>Chromobacterium</taxon>
    </lineage>
</organism>
<protein>
    <submittedName>
        <fullName evidence="3">Flp pilus assembly complex ATPase component TadA</fullName>
    </submittedName>
</protein>
<reference evidence="3 4" key="1">
    <citation type="submission" date="2020-03" db="EMBL/GenBank/DDBJ databases">
        <title>Draft genome sequence of environmentally isolated cultures.</title>
        <authorList>
            <person name="Wilson H.S."/>
            <person name="De Leon M.E."/>
        </authorList>
    </citation>
    <scope>NUCLEOTIDE SEQUENCE [LARGE SCALE GENOMIC DNA]</scope>
    <source>
        <strain evidence="3 4">HSC-31F16</strain>
    </source>
</reference>
<dbReference type="Proteomes" id="UP001515641">
    <property type="component" value="Unassembled WGS sequence"/>
</dbReference>
<dbReference type="PANTHER" id="PTHR30486">
    <property type="entry name" value="TWITCHING MOTILITY PROTEIN PILT"/>
    <property type="match status" value="1"/>
</dbReference>
<gene>
    <name evidence="3" type="primary">tadA</name>
    <name evidence="3" type="ORF">HA052_04900</name>
</gene>
<evidence type="ECO:0000313" key="3">
    <source>
        <dbReference type="EMBL" id="NHR04529.1"/>
    </source>
</evidence>
<dbReference type="Gene3D" id="3.40.50.300">
    <property type="entry name" value="P-loop containing nucleotide triphosphate hydrolases"/>
    <property type="match status" value="1"/>
</dbReference>
<dbReference type="CDD" id="cd01130">
    <property type="entry name" value="VirB11-like_ATPase"/>
    <property type="match status" value="1"/>
</dbReference>
<comment type="caution">
    <text evidence="3">The sequence shown here is derived from an EMBL/GenBank/DDBJ whole genome shotgun (WGS) entry which is preliminary data.</text>
</comment>
<dbReference type="InterPro" id="IPR027417">
    <property type="entry name" value="P-loop_NTPase"/>
</dbReference>
<keyword evidence="4" id="KW-1185">Reference proteome</keyword>
<dbReference type="InterPro" id="IPR050921">
    <property type="entry name" value="T4SS_GSP_E_ATPase"/>
</dbReference>
<evidence type="ECO:0000256" key="1">
    <source>
        <dbReference type="ARBA" id="ARBA00006611"/>
    </source>
</evidence>
<feature type="domain" description="Bacterial type II secretion system protein E" evidence="2">
    <location>
        <begin position="56"/>
        <end position="285"/>
    </location>
</feature>
<proteinExistence type="inferred from homology"/>
<evidence type="ECO:0000259" key="2">
    <source>
        <dbReference type="Pfam" id="PF00437"/>
    </source>
</evidence>
<dbReference type="Pfam" id="PF00437">
    <property type="entry name" value="T2SSE"/>
    <property type="match status" value="1"/>
</dbReference>